<evidence type="ECO:0000313" key="2">
    <source>
        <dbReference type="EMBL" id="RZC57373.1"/>
    </source>
</evidence>
<organism evidence="2 3">
    <name type="scientific">Papaver somniferum</name>
    <name type="common">Opium poppy</name>
    <dbReference type="NCBI Taxonomy" id="3469"/>
    <lineage>
        <taxon>Eukaryota</taxon>
        <taxon>Viridiplantae</taxon>
        <taxon>Streptophyta</taxon>
        <taxon>Embryophyta</taxon>
        <taxon>Tracheophyta</taxon>
        <taxon>Spermatophyta</taxon>
        <taxon>Magnoliopsida</taxon>
        <taxon>Ranunculales</taxon>
        <taxon>Papaveraceae</taxon>
        <taxon>Papaveroideae</taxon>
        <taxon>Papaver</taxon>
    </lineage>
</organism>
<dbReference type="SUPFAM" id="SSF52540">
    <property type="entry name" value="P-loop containing nucleoside triphosphate hydrolases"/>
    <property type="match status" value="1"/>
</dbReference>
<dbReference type="GO" id="GO:0006260">
    <property type="term" value="P:DNA replication"/>
    <property type="evidence" value="ECO:0007669"/>
    <property type="project" value="TreeGrafter"/>
</dbReference>
<dbReference type="InterPro" id="IPR027417">
    <property type="entry name" value="P-loop_NTPase"/>
</dbReference>
<evidence type="ECO:0000256" key="1">
    <source>
        <dbReference type="SAM" id="MobiDB-lite"/>
    </source>
</evidence>
<name>A0A4Y7J8A3_PAPSO</name>
<protein>
    <recommendedName>
        <fullName evidence="4">ATP-dependent DNA helicase</fullName>
    </recommendedName>
</protein>
<reference evidence="2 3" key="1">
    <citation type="journal article" date="2018" name="Science">
        <title>The opium poppy genome and morphinan production.</title>
        <authorList>
            <person name="Guo L."/>
            <person name="Winzer T."/>
            <person name="Yang X."/>
            <person name="Li Y."/>
            <person name="Ning Z."/>
            <person name="He Z."/>
            <person name="Teodor R."/>
            <person name="Lu Y."/>
            <person name="Bowser T.A."/>
            <person name="Graham I.A."/>
            <person name="Ye K."/>
        </authorList>
    </citation>
    <scope>NUCLEOTIDE SEQUENCE [LARGE SCALE GENOMIC DNA]</scope>
    <source>
        <strain evidence="3">cv. HN1</strain>
        <tissue evidence="2">Leaves</tissue>
    </source>
</reference>
<dbReference type="OrthoDB" id="1930718at2759"/>
<gene>
    <name evidence="2" type="ORF">C5167_004674</name>
</gene>
<dbReference type="GO" id="GO:0005657">
    <property type="term" value="C:replication fork"/>
    <property type="evidence" value="ECO:0007669"/>
    <property type="project" value="TreeGrafter"/>
</dbReference>
<proteinExistence type="predicted"/>
<accession>A0A4Y7J8A3</accession>
<dbReference type="EMBL" id="CM010718">
    <property type="protein sequence ID" value="RZC57373.1"/>
    <property type="molecule type" value="Genomic_DNA"/>
</dbReference>
<keyword evidence="3" id="KW-1185">Reference proteome</keyword>
<sequence>MGLCNGTQLVVKQIGKRFIEGQIITGNSVGFHVCIPRMIFSPTGANLPFVFRRRQFPVKVCFAMTINKIQVQTLQQVGIYLPKPLFTHGQLYMAVSITTSKEGLKILIKKSDKQPLGFTQNIVYKEVFNNLHPGFIQVVDTPTRMPISETTKSNTGVLGVVETGIGTAISETPMRTAESQNRGPSKVAEIGSNNTLDDEGHPKKKRLLFHLHPTSGGCSTDDS</sequence>
<dbReference type="PANTHER" id="PTHR23274:SF51">
    <property type="entry name" value="OS03G0423850 PROTEIN"/>
    <property type="match status" value="1"/>
</dbReference>
<dbReference type="Proteomes" id="UP000316621">
    <property type="component" value="Chromosome 4"/>
</dbReference>
<dbReference type="STRING" id="3469.A0A4Y7J8A3"/>
<dbReference type="PANTHER" id="PTHR23274">
    <property type="entry name" value="DNA HELICASE-RELATED"/>
    <property type="match status" value="1"/>
</dbReference>
<evidence type="ECO:0008006" key="4">
    <source>
        <dbReference type="Google" id="ProtNLM"/>
    </source>
</evidence>
<dbReference type="Gramene" id="RZC57373">
    <property type="protein sequence ID" value="RZC57373"/>
    <property type="gene ID" value="C5167_004674"/>
</dbReference>
<dbReference type="AlphaFoldDB" id="A0A4Y7J8A3"/>
<feature type="region of interest" description="Disordered" evidence="1">
    <location>
        <begin position="174"/>
        <end position="223"/>
    </location>
</feature>
<evidence type="ECO:0000313" key="3">
    <source>
        <dbReference type="Proteomes" id="UP000316621"/>
    </source>
</evidence>